<accession>A0A3N0V6C3</accession>
<evidence type="ECO:0000259" key="2">
    <source>
        <dbReference type="SMART" id="SM00867"/>
    </source>
</evidence>
<organism evidence="3 4">
    <name type="scientific">Pseudomethylobacillus aquaticus</name>
    <dbReference type="NCBI Taxonomy" id="2676064"/>
    <lineage>
        <taxon>Bacteria</taxon>
        <taxon>Pseudomonadati</taxon>
        <taxon>Pseudomonadota</taxon>
        <taxon>Betaproteobacteria</taxon>
        <taxon>Nitrosomonadales</taxon>
        <taxon>Methylophilaceae</taxon>
        <taxon>Pseudomethylobacillus</taxon>
    </lineage>
</organism>
<reference evidence="3 4" key="1">
    <citation type="submission" date="2018-10" db="EMBL/GenBank/DDBJ databases">
        <authorList>
            <person name="Chen W.-M."/>
        </authorList>
    </citation>
    <scope>NUCLEOTIDE SEQUENCE [LARGE SCALE GENOMIC DNA]</scope>
    <source>
        <strain evidence="3 4">H-5</strain>
    </source>
</reference>
<dbReference type="InterPro" id="IPR007372">
    <property type="entry name" value="Lipid/polyisoprenoid-bd_YceI"/>
</dbReference>
<evidence type="ECO:0000313" key="3">
    <source>
        <dbReference type="EMBL" id="ROH88360.1"/>
    </source>
</evidence>
<dbReference type="AlphaFoldDB" id="A0A3N0V6C3"/>
<keyword evidence="4" id="KW-1185">Reference proteome</keyword>
<dbReference type="Gene3D" id="2.40.128.110">
    <property type="entry name" value="Lipid/polyisoprenoid-binding, YceI-like"/>
    <property type="match status" value="1"/>
</dbReference>
<dbReference type="RefSeq" id="WP_123236352.1">
    <property type="nucleotide sequence ID" value="NZ_RJVP01000001.1"/>
</dbReference>
<dbReference type="EMBL" id="RJVP01000001">
    <property type="protein sequence ID" value="ROH88360.1"/>
    <property type="molecule type" value="Genomic_DNA"/>
</dbReference>
<feature type="chain" id="PRO_5018096644" evidence="1">
    <location>
        <begin position="20"/>
        <end position="192"/>
    </location>
</feature>
<sequence length="192" mass="20808">MKPSLSLLALLFAFNVAHAEPETYKIDNAHSFANWSLRHVVSKTSGTFSDITGSISIDRSNLANSSVNARINVLSVNSAHPKRDEHIKKEDYLNAYTFGEMTFVSSKVVETAPGEGLLTGTLTLHGVSRELTMPFKVLGFGADPFGGYRSGFEAKTALKASDFGFKWGTKPNGPVGDDIEISLLIEGIRTKP</sequence>
<name>A0A3N0V6C3_9PROT</name>
<protein>
    <submittedName>
        <fullName evidence="3">Polyisoprenoid-binding protein</fullName>
    </submittedName>
</protein>
<dbReference type="Pfam" id="PF04264">
    <property type="entry name" value="YceI"/>
    <property type="match status" value="1"/>
</dbReference>
<feature type="domain" description="Lipid/polyisoprenoid-binding YceI-like" evidence="2">
    <location>
        <begin position="23"/>
        <end position="188"/>
    </location>
</feature>
<dbReference type="SUPFAM" id="SSF101874">
    <property type="entry name" value="YceI-like"/>
    <property type="match status" value="1"/>
</dbReference>
<keyword evidence="1" id="KW-0732">Signal</keyword>
<dbReference type="Proteomes" id="UP000275137">
    <property type="component" value="Unassembled WGS sequence"/>
</dbReference>
<dbReference type="PANTHER" id="PTHR34406">
    <property type="entry name" value="PROTEIN YCEI"/>
    <property type="match status" value="1"/>
</dbReference>
<evidence type="ECO:0000256" key="1">
    <source>
        <dbReference type="SAM" id="SignalP"/>
    </source>
</evidence>
<dbReference type="SMART" id="SM00867">
    <property type="entry name" value="YceI"/>
    <property type="match status" value="1"/>
</dbReference>
<proteinExistence type="predicted"/>
<gene>
    <name evidence="3" type="ORF">ED236_02570</name>
</gene>
<evidence type="ECO:0000313" key="4">
    <source>
        <dbReference type="Proteomes" id="UP000275137"/>
    </source>
</evidence>
<feature type="signal peptide" evidence="1">
    <location>
        <begin position="1"/>
        <end position="19"/>
    </location>
</feature>
<comment type="caution">
    <text evidence="3">The sequence shown here is derived from an EMBL/GenBank/DDBJ whole genome shotgun (WGS) entry which is preliminary data.</text>
</comment>
<dbReference type="InterPro" id="IPR036761">
    <property type="entry name" value="TTHA0802/YceI-like_sf"/>
</dbReference>
<dbReference type="PANTHER" id="PTHR34406:SF1">
    <property type="entry name" value="PROTEIN YCEI"/>
    <property type="match status" value="1"/>
</dbReference>